<comment type="caution">
    <text evidence="1">The sequence shown here is derived from an EMBL/GenBank/DDBJ whole genome shotgun (WGS) entry which is preliminary data.</text>
</comment>
<dbReference type="Proteomes" id="UP000005156">
    <property type="component" value="Unassembled WGS sequence"/>
</dbReference>
<protein>
    <submittedName>
        <fullName evidence="1">Conserved domain protein</fullName>
    </submittedName>
</protein>
<reference evidence="1 2" key="1">
    <citation type="submission" date="2011-02" db="EMBL/GenBank/DDBJ databases">
        <authorList>
            <person name="Weinstock G."/>
            <person name="Sodergren E."/>
            <person name="Clifton S."/>
            <person name="Fulton L."/>
            <person name="Fulton B."/>
            <person name="Courtney L."/>
            <person name="Fronick C."/>
            <person name="Harrison M."/>
            <person name="Strong C."/>
            <person name="Farmer C."/>
            <person name="Delahaunty K."/>
            <person name="Markovic C."/>
            <person name="Hall O."/>
            <person name="Minx P."/>
            <person name="Tomlinson C."/>
            <person name="Mitreva M."/>
            <person name="Hou S."/>
            <person name="Chen J."/>
            <person name="Wollam A."/>
            <person name="Pepin K.H."/>
            <person name="Johnson M."/>
            <person name="Bhonagiri V."/>
            <person name="Zhang X."/>
            <person name="Suruliraj S."/>
            <person name="Warren W."/>
            <person name="Chinwalla A."/>
            <person name="Mardis E.R."/>
            <person name="Wilson R.K."/>
        </authorList>
    </citation>
    <scope>NUCLEOTIDE SEQUENCE [LARGE SCALE GENOMIC DNA]</scope>
    <source>
        <strain evidence="1 2">YIT 11859</strain>
    </source>
</reference>
<dbReference type="AlphaFoldDB" id="F3QKN2"/>
<evidence type="ECO:0000313" key="2">
    <source>
        <dbReference type="Proteomes" id="UP000005156"/>
    </source>
</evidence>
<accession>F3QKN2</accession>
<dbReference type="EMBL" id="AFBP01000041">
    <property type="protein sequence ID" value="EGG54287.1"/>
    <property type="molecule type" value="Genomic_DNA"/>
</dbReference>
<evidence type="ECO:0000313" key="1">
    <source>
        <dbReference type="EMBL" id="EGG54287.1"/>
    </source>
</evidence>
<dbReference type="eggNOG" id="COG3335">
    <property type="taxonomic scope" value="Bacteria"/>
</dbReference>
<sequence length="155" mass="18128">MIFIRLLGLTIRYYLEKKDKEFEAKAKEVLLLYKKVEWITQLLKKYGGLEEEITLVNQEIFISYDERPGIQAEENKHKDRNLKLGKGSVRCDYEYIRHGTFSLLAEIDLLTGKSTASSANLINHETSSISLRCWIKLMRTSKFIGEYRHFDTACQ</sequence>
<keyword evidence="2" id="KW-1185">Reference proteome</keyword>
<organism evidence="1 2">
    <name type="scientific">Parasutterella excrementihominis YIT 11859</name>
    <dbReference type="NCBI Taxonomy" id="762966"/>
    <lineage>
        <taxon>Bacteria</taxon>
        <taxon>Pseudomonadati</taxon>
        <taxon>Pseudomonadota</taxon>
        <taxon>Betaproteobacteria</taxon>
        <taxon>Burkholderiales</taxon>
        <taxon>Sutterellaceae</taxon>
        <taxon>Parasutterella</taxon>
    </lineage>
</organism>
<name>F3QKN2_9BURK</name>
<dbReference type="HOGENOM" id="CLU_1693786_0_0_4"/>
<gene>
    <name evidence="1" type="ORF">HMPREF9439_01493</name>
</gene>
<proteinExistence type="predicted"/>